<name>A0A0J8GDP4_9LIST</name>
<organism evidence="2 3">
    <name type="scientific">Listeria fleischmannii 1991</name>
    <dbReference type="NCBI Taxonomy" id="1430899"/>
    <lineage>
        <taxon>Bacteria</taxon>
        <taxon>Bacillati</taxon>
        <taxon>Bacillota</taxon>
        <taxon>Bacilli</taxon>
        <taxon>Bacillales</taxon>
        <taxon>Listeriaceae</taxon>
        <taxon>Listeria</taxon>
    </lineage>
</organism>
<feature type="transmembrane region" description="Helical" evidence="1">
    <location>
        <begin position="9"/>
        <end position="30"/>
    </location>
</feature>
<evidence type="ECO:0000256" key="1">
    <source>
        <dbReference type="SAM" id="Phobius"/>
    </source>
</evidence>
<evidence type="ECO:0000313" key="2">
    <source>
        <dbReference type="EMBL" id="KMT60780.1"/>
    </source>
</evidence>
<sequence>MLRFLKKGTVIVAVLLISSGLFCFILNRLHRGQFDLGWSITAFIAGCLILSFDGLNFYLEERKKARQSKR</sequence>
<evidence type="ECO:0000313" key="3">
    <source>
        <dbReference type="Proteomes" id="UP000052258"/>
    </source>
</evidence>
<keyword evidence="1" id="KW-0472">Membrane</keyword>
<comment type="caution">
    <text evidence="2">The sequence shown here is derived from an EMBL/GenBank/DDBJ whole genome shotgun (WGS) entry which is preliminary data.</text>
</comment>
<accession>A0A0J8GDP4</accession>
<dbReference type="AlphaFoldDB" id="A0A0J8GDP4"/>
<dbReference type="Proteomes" id="UP000052258">
    <property type="component" value="Unassembled WGS sequence"/>
</dbReference>
<dbReference type="PATRIC" id="fig|1430899.3.peg.487"/>
<proteinExistence type="predicted"/>
<keyword evidence="1" id="KW-0812">Transmembrane</keyword>
<keyword evidence="3" id="KW-1185">Reference proteome</keyword>
<dbReference type="OrthoDB" id="9922962at2"/>
<feature type="transmembrane region" description="Helical" evidence="1">
    <location>
        <begin position="36"/>
        <end position="59"/>
    </location>
</feature>
<reference evidence="2 3" key="1">
    <citation type="journal article" date="2015" name="Genome Biol. Evol.">
        <title>Comparative Genomics of Listeria Sensu Lato: Genus-Wide Differences in Evolutionary Dynamics and the Progressive Gain of Complex, Potentially Pathogenicity-Related Traits through Lateral Gene Transfer.</title>
        <authorList>
            <person name="Chiara M."/>
            <person name="Caruso M."/>
            <person name="D'Erchia A.M."/>
            <person name="Manzari C."/>
            <person name="Fraccalvieri R."/>
            <person name="Goffredo E."/>
            <person name="Latorre L."/>
            <person name="Miccolupo A."/>
            <person name="Padalino I."/>
            <person name="Santagada G."/>
            <person name="Chiocco D."/>
            <person name="Pesole G."/>
            <person name="Horner D.S."/>
            <person name="Parisi A."/>
        </authorList>
    </citation>
    <scope>NUCLEOTIDE SEQUENCE [LARGE SCALE GENOMIC DNA]</scope>
    <source>
        <strain evidence="2 3">1991</strain>
    </source>
</reference>
<keyword evidence="1" id="KW-1133">Transmembrane helix</keyword>
<dbReference type="EMBL" id="AZHO01000006">
    <property type="protein sequence ID" value="KMT60780.1"/>
    <property type="molecule type" value="Genomic_DNA"/>
</dbReference>
<gene>
    <name evidence="2" type="ORF">X560_0471</name>
</gene>
<protein>
    <submittedName>
        <fullName evidence="2">Uncharacterized protein</fullName>
    </submittedName>
</protein>